<dbReference type="GO" id="GO:0015421">
    <property type="term" value="F:ABC-type oligopeptide transporter activity"/>
    <property type="evidence" value="ECO:0007669"/>
    <property type="project" value="TreeGrafter"/>
</dbReference>
<evidence type="ECO:0000256" key="1">
    <source>
        <dbReference type="ARBA" id="ARBA00004141"/>
    </source>
</evidence>
<keyword evidence="2 5" id="KW-0812">Transmembrane</keyword>
<dbReference type="InterPro" id="IPR036640">
    <property type="entry name" value="ABC1_TM_sf"/>
</dbReference>
<dbReference type="InterPro" id="IPR039421">
    <property type="entry name" value="Type_1_exporter"/>
</dbReference>
<dbReference type="PROSITE" id="PS50929">
    <property type="entry name" value="ABC_TM1F"/>
    <property type="match status" value="1"/>
</dbReference>
<dbReference type="SUPFAM" id="SSF90123">
    <property type="entry name" value="ABC transporter transmembrane region"/>
    <property type="match status" value="1"/>
</dbReference>
<dbReference type="EMBL" id="HACG01034996">
    <property type="protein sequence ID" value="CEK81861.1"/>
    <property type="molecule type" value="Transcribed_RNA"/>
</dbReference>
<feature type="transmembrane region" description="Helical" evidence="5">
    <location>
        <begin position="195"/>
        <end position="214"/>
    </location>
</feature>
<accession>A0A0B7APD5</accession>
<dbReference type="PANTHER" id="PTHR43394">
    <property type="entry name" value="ATP-DEPENDENT PERMEASE MDL1, MITOCHONDRIAL"/>
    <property type="match status" value="1"/>
</dbReference>
<dbReference type="PANTHER" id="PTHR43394:SF1">
    <property type="entry name" value="ATP-BINDING CASSETTE SUB-FAMILY B MEMBER 10, MITOCHONDRIAL"/>
    <property type="match status" value="1"/>
</dbReference>
<feature type="domain" description="ABC transmembrane type-1" evidence="6">
    <location>
        <begin position="151"/>
        <end position="301"/>
    </location>
</feature>
<dbReference type="Pfam" id="PF00664">
    <property type="entry name" value="ABC_membrane"/>
    <property type="match status" value="1"/>
</dbReference>
<protein>
    <recommendedName>
        <fullName evidence="6">ABC transmembrane type-1 domain-containing protein</fullName>
    </recommendedName>
</protein>
<feature type="non-terminal residue" evidence="7">
    <location>
        <position position="301"/>
    </location>
</feature>
<name>A0A0B7APD5_9EUPU</name>
<evidence type="ECO:0000259" key="6">
    <source>
        <dbReference type="PROSITE" id="PS50929"/>
    </source>
</evidence>
<dbReference type="InterPro" id="IPR011527">
    <property type="entry name" value="ABC1_TM_dom"/>
</dbReference>
<keyword evidence="3 5" id="KW-1133">Transmembrane helix</keyword>
<evidence type="ECO:0000256" key="5">
    <source>
        <dbReference type="SAM" id="Phobius"/>
    </source>
</evidence>
<evidence type="ECO:0000256" key="3">
    <source>
        <dbReference type="ARBA" id="ARBA00022989"/>
    </source>
</evidence>
<evidence type="ECO:0000313" key="7">
    <source>
        <dbReference type="EMBL" id="CEK81861.1"/>
    </source>
</evidence>
<proteinExistence type="predicted"/>
<keyword evidence="4 5" id="KW-0472">Membrane</keyword>
<dbReference type="Gene3D" id="1.20.1560.10">
    <property type="entry name" value="ABC transporter type 1, transmembrane domain"/>
    <property type="match status" value="1"/>
</dbReference>
<dbReference type="GO" id="GO:0005524">
    <property type="term" value="F:ATP binding"/>
    <property type="evidence" value="ECO:0007669"/>
    <property type="project" value="InterPro"/>
</dbReference>
<feature type="transmembrane region" description="Helical" evidence="5">
    <location>
        <begin position="150"/>
        <end position="175"/>
    </location>
</feature>
<gene>
    <name evidence="7" type="primary">ORF128333</name>
</gene>
<reference evidence="7" key="1">
    <citation type="submission" date="2014-12" db="EMBL/GenBank/DDBJ databases">
        <title>Insight into the proteome of Arion vulgaris.</title>
        <authorList>
            <person name="Aradska J."/>
            <person name="Bulat T."/>
            <person name="Smidak R."/>
            <person name="Sarate P."/>
            <person name="Gangsoo J."/>
            <person name="Sialana F."/>
            <person name="Bilban M."/>
            <person name="Lubec G."/>
        </authorList>
    </citation>
    <scope>NUCLEOTIDE SEQUENCE</scope>
    <source>
        <tissue evidence="7">Skin</tissue>
    </source>
</reference>
<sequence>MSTASLRWVTGTSCRPRTVDFVSRQIMYCRQNCLLHQGLRPLHNISVSSLRQLLKPNYHSRLHFSTNYHISSKNSCNRHDLATHLPLWFSKRIFTTTSRKTLRPTNSLFNEQVKQTVEQTVKKNSSKASLPRFTDIKRLFVLAEPEKWKLAGAMCCLVVSSAVAMSVPFCIGKVIDMIYTSEKELMMDSLNKFCGILLCIFVVGGLANFGRVYYLQLASQRMVRTLRVTLFSRIIRQEVSFFDKTNTGELVNRLSADTSVVAQSLSQNISDGFRAIFQALGGIGMMTYVSAKLTLISMGIV</sequence>
<dbReference type="GO" id="GO:0005743">
    <property type="term" value="C:mitochondrial inner membrane"/>
    <property type="evidence" value="ECO:0007669"/>
    <property type="project" value="TreeGrafter"/>
</dbReference>
<evidence type="ECO:0000256" key="2">
    <source>
        <dbReference type="ARBA" id="ARBA00022692"/>
    </source>
</evidence>
<organism evidence="7">
    <name type="scientific">Arion vulgaris</name>
    <dbReference type="NCBI Taxonomy" id="1028688"/>
    <lineage>
        <taxon>Eukaryota</taxon>
        <taxon>Metazoa</taxon>
        <taxon>Spiralia</taxon>
        <taxon>Lophotrochozoa</taxon>
        <taxon>Mollusca</taxon>
        <taxon>Gastropoda</taxon>
        <taxon>Heterobranchia</taxon>
        <taxon>Euthyneura</taxon>
        <taxon>Panpulmonata</taxon>
        <taxon>Eupulmonata</taxon>
        <taxon>Stylommatophora</taxon>
        <taxon>Helicina</taxon>
        <taxon>Arionoidea</taxon>
        <taxon>Arionidae</taxon>
        <taxon>Arion</taxon>
    </lineage>
</organism>
<dbReference type="AlphaFoldDB" id="A0A0B7APD5"/>
<comment type="subcellular location">
    <subcellularLocation>
        <location evidence="1">Membrane</location>
        <topology evidence="1">Multi-pass membrane protein</topology>
    </subcellularLocation>
</comment>
<dbReference type="GO" id="GO:0090374">
    <property type="term" value="P:oligopeptide export from mitochondrion"/>
    <property type="evidence" value="ECO:0007669"/>
    <property type="project" value="TreeGrafter"/>
</dbReference>
<evidence type="ECO:0000256" key="4">
    <source>
        <dbReference type="ARBA" id="ARBA00023136"/>
    </source>
</evidence>